<dbReference type="EMBL" id="AWSO01000124">
    <property type="protein sequence ID" value="ESK94657.1"/>
    <property type="molecule type" value="Genomic_DNA"/>
</dbReference>
<organism evidence="2 3">
    <name type="scientific">Moniliophthora roreri (strain MCA 2997)</name>
    <name type="common">Cocoa frosty pod rot fungus</name>
    <name type="synonym">Crinipellis roreri</name>
    <dbReference type="NCBI Taxonomy" id="1381753"/>
    <lineage>
        <taxon>Eukaryota</taxon>
        <taxon>Fungi</taxon>
        <taxon>Dikarya</taxon>
        <taxon>Basidiomycota</taxon>
        <taxon>Agaricomycotina</taxon>
        <taxon>Agaricomycetes</taxon>
        <taxon>Agaricomycetidae</taxon>
        <taxon>Agaricales</taxon>
        <taxon>Marasmiineae</taxon>
        <taxon>Marasmiaceae</taxon>
        <taxon>Moniliophthora</taxon>
    </lineage>
</organism>
<dbReference type="Proteomes" id="UP000017559">
    <property type="component" value="Unassembled WGS sequence"/>
</dbReference>
<comment type="caution">
    <text evidence="2">The sequence shown here is derived from an EMBL/GenBank/DDBJ whole genome shotgun (WGS) entry which is preliminary data.</text>
</comment>
<dbReference type="HOGENOM" id="CLU_063146_1_1_1"/>
<gene>
    <name evidence="2" type="ORF">Moror_14293</name>
</gene>
<accession>V2XLP9</accession>
<sequence length="222" mass="24406">MNHWGSYASRQQQAPPLPAPRLIGLSSQYANHHYPVILQLKETVTAVNGDMAVIDISTGYPLVRCRGKIVSARGRKEFCDPYGNPLFIVKRKIKVSANTTYEGYTPDERLLLFTVKTTFSLLGAAKMTATFRNIDGQEVVLALNGSFLERNASINFGSSEGPPVAHITRNYKTGTELIFGGQTYYLAVEPGVDAPLMAAICLCLDEKQTENDWTTTAMILAI</sequence>
<evidence type="ECO:0000313" key="2">
    <source>
        <dbReference type="EMBL" id="ESK94657.1"/>
    </source>
</evidence>
<dbReference type="PANTHER" id="PTHR31087:SF161">
    <property type="entry name" value="TUBBY C 2 FAMILY PROTEIN"/>
    <property type="match status" value="1"/>
</dbReference>
<dbReference type="PANTHER" id="PTHR31087">
    <property type="match status" value="1"/>
</dbReference>
<dbReference type="SUPFAM" id="SSF54518">
    <property type="entry name" value="Tubby C-terminal domain-like"/>
    <property type="match status" value="1"/>
</dbReference>
<proteinExistence type="inferred from homology"/>
<protein>
    <submittedName>
        <fullName evidence="2">Duf567 domain protein</fullName>
    </submittedName>
</protein>
<dbReference type="InterPro" id="IPR038595">
    <property type="entry name" value="LOR_sf"/>
</dbReference>
<dbReference type="OrthoDB" id="97518at2759"/>
<reference evidence="2 3" key="1">
    <citation type="journal article" date="2014" name="BMC Genomics">
        <title>Genome and secretome analysis of the hemibiotrophic fungal pathogen, Moniliophthora roreri, which causes frosty pod rot disease of cacao: mechanisms of the biotrophic and necrotrophic phases.</title>
        <authorList>
            <person name="Meinhardt L.W."/>
            <person name="Costa G.G.L."/>
            <person name="Thomazella D.P.T."/>
            <person name="Teixeira P.J.P.L."/>
            <person name="Carazzolle M.F."/>
            <person name="Schuster S.C."/>
            <person name="Carlson J.E."/>
            <person name="Guiltinan M.J."/>
            <person name="Mieczkowski P."/>
            <person name="Farmer A."/>
            <person name="Ramaraj T."/>
            <person name="Crozier J."/>
            <person name="Davis R.E."/>
            <person name="Shao J."/>
            <person name="Melnick R.L."/>
            <person name="Pereira G.A.G."/>
            <person name="Bailey B.A."/>
        </authorList>
    </citation>
    <scope>NUCLEOTIDE SEQUENCE [LARGE SCALE GENOMIC DNA]</scope>
    <source>
        <strain evidence="2 3">MCA 2997</strain>
    </source>
</reference>
<dbReference type="Pfam" id="PF04525">
    <property type="entry name" value="LOR"/>
    <property type="match status" value="1"/>
</dbReference>
<dbReference type="InterPro" id="IPR025659">
    <property type="entry name" value="Tubby-like_C"/>
</dbReference>
<dbReference type="KEGG" id="mrr:Moror_14293"/>
<evidence type="ECO:0000256" key="1">
    <source>
        <dbReference type="ARBA" id="ARBA00005437"/>
    </source>
</evidence>
<dbReference type="Gene3D" id="2.40.160.200">
    <property type="entry name" value="LURP1-related"/>
    <property type="match status" value="1"/>
</dbReference>
<dbReference type="AlphaFoldDB" id="V2XLP9"/>
<comment type="similarity">
    <text evidence="1">Belongs to the LOR family.</text>
</comment>
<dbReference type="InterPro" id="IPR007612">
    <property type="entry name" value="LOR"/>
</dbReference>
<keyword evidence="3" id="KW-1185">Reference proteome</keyword>
<name>V2XLP9_MONRO</name>
<evidence type="ECO:0000313" key="3">
    <source>
        <dbReference type="Proteomes" id="UP000017559"/>
    </source>
</evidence>